<keyword evidence="4" id="KW-1185">Reference proteome</keyword>
<dbReference type="AlphaFoldDB" id="X6NPQ7"/>
<organism evidence="3 4">
    <name type="scientific">Reticulomyxa filosa</name>
    <dbReference type="NCBI Taxonomy" id="46433"/>
    <lineage>
        <taxon>Eukaryota</taxon>
        <taxon>Sar</taxon>
        <taxon>Rhizaria</taxon>
        <taxon>Retaria</taxon>
        <taxon>Foraminifera</taxon>
        <taxon>Monothalamids</taxon>
        <taxon>Reticulomyxidae</taxon>
        <taxon>Reticulomyxa</taxon>
    </lineage>
</organism>
<gene>
    <name evidence="3" type="ORF">RFI_09254</name>
</gene>
<evidence type="ECO:0000313" key="3">
    <source>
        <dbReference type="EMBL" id="ETO27878.1"/>
    </source>
</evidence>
<keyword evidence="2" id="KW-1133">Transmembrane helix</keyword>
<accession>X6NPQ7</accession>
<keyword evidence="2" id="KW-0472">Membrane</keyword>
<name>X6NPQ7_RETFI</name>
<dbReference type="Proteomes" id="UP000023152">
    <property type="component" value="Unassembled WGS sequence"/>
</dbReference>
<evidence type="ECO:0000256" key="1">
    <source>
        <dbReference type="SAM" id="MobiDB-lite"/>
    </source>
</evidence>
<feature type="region of interest" description="Disordered" evidence="1">
    <location>
        <begin position="103"/>
        <end position="123"/>
    </location>
</feature>
<evidence type="ECO:0000313" key="4">
    <source>
        <dbReference type="Proteomes" id="UP000023152"/>
    </source>
</evidence>
<feature type="compositionally biased region" description="Basic and acidic residues" evidence="1">
    <location>
        <begin position="103"/>
        <end position="112"/>
    </location>
</feature>
<comment type="caution">
    <text evidence="3">The sequence shown here is derived from an EMBL/GenBank/DDBJ whole genome shotgun (WGS) entry which is preliminary data.</text>
</comment>
<evidence type="ECO:0008006" key="5">
    <source>
        <dbReference type="Google" id="ProtNLM"/>
    </source>
</evidence>
<proteinExistence type="predicted"/>
<sequence length="328" mass="36457">MSQSTVTDVCIALKKQICCFIMAYFPWSTRLQGQFENEVNKSDSLISHLTQVIRYVNDGTNKEINISETFIRVFQSVSLQIQAEWTRGQQILSVQKKSTTNREIFKSKKESNKSNTSSSPTLRPKYAISSLGSIPYHQQKAFSDEKDKATANIYTAEESPLNNETSQKCDEALAQQQMEFVPWKSHADLSDQSIADRIQQIKTRKAIYWIEQKQKLNLESLLEMTKDLNEVVNSHQSEINHLDSNVGTLNSLVLSSVETLRSIRKSKWTYGIMGGMGAVALGGPALAVGWGIKTAVGGSFGLAAVGAISGSSYASHSNSILDQEFDRK</sequence>
<dbReference type="EMBL" id="ASPP01006986">
    <property type="protein sequence ID" value="ETO27878.1"/>
    <property type="molecule type" value="Genomic_DNA"/>
</dbReference>
<evidence type="ECO:0000256" key="2">
    <source>
        <dbReference type="SAM" id="Phobius"/>
    </source>
</evidence>
<protein>
    <recommendedName>
        <fullName evidence="5">t-SNARE coiled-coil homology domain-containing protein</fullName>
    </recommendedName>
</protein>
<feature type="transmembrane region" description="Helical" evidence="2">
    <location>
        <begin position="270"/>
        <end position="292"/>
    </location>
</feature>
<reference evidence="3 4" key="1">
    <citation type="journal article" date="2013" name="Curr. Biol.">
        <title>The Genome of the Foraminiferan Reticulomyxa filosa.</title>
        <authorList>
            <person name="Glockner G."/>
            <person name="Hulsmann N."/>
            <person name="Schleicher M."/>
            <person name="Noegel A.A."/>
            <person name="Eichinger L."/>
            <person name="Gallinger C."/>
            <person name="Pawlowski J."/>
            <person name="Sierra R."/>
            <person name="Euteneuer U."/>
            <person name="Pillet L."/>
            <person name="Moustafa A."/>
            <person name="Platzer M."/>
            <person name="Groth M."/>
            <person name="Szafranski K."/>
            <person name="Schliwa M."/>
        </authorList>
    </citation>
    <scope>NUCLEOTIDE SEQUENCE [LARGE SCALE GENOMIC DNA]</scope>
</reference>
<keyword evidence="2" id="KW-0812">Transmembrane</keyword>